<organism evidence="1 2">
    <name type="scientific">Glomus cerebriforme</name>
    <dbReference type="NCBI Taxonomy" id="658196"/>
    <lineage>
        <taxon>Eukaryota</taxon>
        <taxon>Fungi</taxon>
        <taxon>Fungi incertae sedis</taxon>
        <taxon>Mucoromycota</taxon>
        <taxon>Glomeromycotina</taxon>
        <taxon>Glomeromycetes</taxon>
        <taxon>Glomerales</taxon>
        <taxon>Glomeraceae</taxon>
        <taxon>Glomus</taxon>
    </lineage>
</organism>
<dbReference type="InterPro" id="IPR036388">
    <property type="entry name" value="WH-like_DNA-bd_sf"/>
</dbReference>
<reference evidence="1 2" key="1">
    <citation type="submission" date="2018-06" db="EMBL/GenBank/DDBJ databases">
        <title>Comparative genomics reveals the genomic features of Rhizophagus irregularis, R. cerebriforme, R. diaphanum and Gigaspora rosea, and their symbiotic lifestyle signature.</title>
        <authorList>
            <person name="Morin E."/>
            <person name="San Clemente H."/>
            <person name="Chen E.C.H."/>
            <person name="De La Providencia I."/>
            <person name="Hainaut M."/>
            <person name="Kuo A."/>
            <person name="Kohler A."/>
            <person name="Murat C."/>
            <person name="Tang N."/>
            <person name="Roy S."/>
            <person name="Loubradou J."/>
            <person name="Henrissat B."/>
            <person name="Grigoriev I.V."/>
            <person name="Corradi N."/>
            <person name="Roux C."/>
            <person name="Martin F.M."/>
        </authorList>
    </citation>
    <scope>NUCLEOTIDE SEQUENCE [LARGE SCALE GENOMIC DNA]</scope>
    <source>
        <strain evidence="1 2">DAOM 227022</strain>
    </source>
</reference>
<dbReference type="EMBL" id="QKYT01000373">
    <property type="protein sequence ID" value="RIA86278.1"/>
    <property type="molecule type" value="Genomic_DNA"/>
</dbReference>
<name>A0A397SJS0_9GLOM</name>
<evidence type="ECO:0000313" key="2">
    <source>
        <dbReference type="Proteomes" id="UP000265703"/>
    </source>
</evidence>
<dbReference type="OrthoDB" id="2380557at2759"/>
<dbReference type="Proteomes" id="UP000265703">
    <property type="component" value="Unassembled WGS sequence"/>
</dbReference>
<proteinExistence type="predicted"/>
<dbReference type="AlphaFoldDB" id="A0A397SJS0"/>
<gene>
    <name evidence="1" type="ORF">C1645_829535</name>
</gene>
<evidence type="ECO:0000313" key="1">
    <source>
        <dbReference type="EMBL" id="RIA86278.1"/>
    </source>
</evidence>
<protein>
    <submittedName>
        <fullName evidence="1">Uncharacterized protein</fullName>
    </submittedName>
</protein>
<dbReference type="InterPro" id="IPR009057">
    <property type="entry name" value="Homeodomain-like_sf"/>
</dbReference>
<comment type="caution">
    <text evidence="1">The sequence shown here is derived from an EMBL/GenBank/DDBJ whole genome shotgun (WGS) entry which is preliminary data.</text>
</comment>
<accession>A0A397SJS0</accession>
<sequence>MSISAQLGIPTSTVSDIIKKYKETGSAEPKQCSGQPKLLSECDTRALKHLESALKNLDSKVDLMRTELGNIYEISAHLEIANISNSHYSFKFEISDLNGLVQLSLPRKKFSNENPKYNSQIYIQVYCVDKLANHIYKLEESISYIHSLSKNNNFIKNLNTLVDNAVKALDAWKAYEKNIDINIDIKVDVEVNIEVEVDIDINIDINIDIEPSIFNFK</sequence>
<dbReference type="SUPFAM" id="SSF46689">
    <property type="entry name" value="Homeodomain-like"/>
    <property type="match status" value="1"/>
</dbReference>
<dbReference type="Gene3D" id="1.10.10.10">
    <property type="entry name" value="Winged helix-like DNA-binding domain superfamily/Winged helix DNA-binding domain"/>
    <property type="match status" value="1"/>
</dbReference>
<keyword evidence="2" id="KW-1185">Reference proteome</keyword>